<accession>A0A833E620</accession>
<sequence>MEWKYIIIFLLLLNGVEALVIGEEKLSLVDTVFVTNNRWPDCIAATDYGYEVDGVILQTYSNYLDPSVESLIEGIAPKRIVIVGGPLAVSYSVEERLKKYGDVVRVWGPTRVETREEILKMIEREERIVLVNGSNFKDAVDVISRDYAPAYCFINVYDPYQVMRVYRDDGIVELYYVKNRRLIGKYPRRYVLELPGKIVVLSRCPDMDIEFTNNQYIAKFGYKLIDLGNISFNSPCGYTVVVNENTPSGVLLSKYLDIPVVYNSEIPRGDKVIKFENDPINSSITVTVDILVLKRTVELYKRNRDLKQSLYEAKTQLWSKNIPVERYNIPYSCLEKYIEKMEY</sequence>
<dbReference type="AlphaFoldDB" id="A0A833E620"/>
<proteinExistence type="predicted"/>
<evidence type="ECO:0000313" key="2">
    <source>
        <dbReference type="Proteomes" id="UP000618343"/>
    </source>
</evidence>
<reference evidence="1" key="1">
    <citation type="journal article" date="2020" name="ISME J.">
        <title>Gammaproteobacteria mediating utilization of methyl-, sulfur- and petroleum organic compounds in deep ocean hydrothermal plumes.</title>
        <authorList>
            <person name="Zhou Z."/>
            <person name="Liu Y."/>
            <person name="Pan J."/>
            <person name="Cron B.R."/>
            <person name="Toner B.M."/>
            <person name="Anantharaman K."/>
            <person name="Breier J.A."/>
            <person name="Dick G.J."/>
            <person name="Li M."/>
        </authorList>
    </citation>
    <scope>NUCLEOTIDE SEQUENCE</scope>
    <source>
        <strain evidence="1">SZUA-1471</strain>
    </source>
</reference>
<organism evidence="1 2">
    <name type="scientific">Methanothermococcus okinawensis</name>
    <dbReference type="NCBI Taxonomy" id="155863"/>
    <lineage>
        <taxon>Archaea</taxon>
        <taxon>Methanobacteriati</taxon>
        <taxon>Methanobacteriota</taxon>
        <taxon>Methanomada group</taxon>
        <taxon>Methanococci</taxon>
        <taxon>Methanococcales</taxon>
        <taxon>Methanococcaceae</taxon>
        <taxon>Methanothermococcus</taxon>
    </lineage>
</organism>
<name>A0A833E620_9EURY</name>
<dbReference type="EMBL" id="DQUO01000032">
    <property type="protein sequence ID" value="HIP91239.1"/>
    <property type="molecule type" value="Genomic_DNA"/>
</dbReference>
<dbReference type="Proteomes" id="UP000618343">
    <property type="component" value="Unassembled WGS sequence"/>
</dbReference>
<protein>
    <submittedName>
        <fullName evidence="1">Cell wall-binding protein</fullName>
    </submittedName>
</protein>
<evidence type="ECO:0000313" key="1">
    <source>
        <dbReference type="EMBL" id="HIP91239.1"/>
    </source>
</evidence>
<comment type="caution">
    <text evidence="1">The sequence shown here is derived from an EMBL/GenBank/DDBJ whole genome shotgun (WGS) entry which is preliminary data.</text>
</comment>
<gene>
    <name evidence="1" type="ORF">EYH21_02940</name>
</gene>